<sequence length="236" mass="27184">MTKDKSFNPGIKISVFFIFFAAVFFALGVWQIERGQNKQQVLDAFNNAIQAEPSLLSPSSKKWQRVYVSGTFDESRQILIDNTIFRGRVGFKVFTPLILESSNKLLLVDRGWIEQESFRDNLPTISINSPLAELSGLLVNPELGFVLSEDLISKTWPKISQTQSLAYLKNEYPEELYPFILVSEPTYQDALNYMEVIPTNMPPVKHYGYALQWFTMFLVLCGMYIYFGLKNKNYEK</sequence>
<comment type="similarity">
    <text evidence="2 6">Belongs to the SURF1 family.</text>
</comment>
<gene>
    <name evidence="7" type="ORF">ISR29_05925</name>
</gene>
<dbReference type="PANTHER" id="PTHR23427:SF2">
    <property type="entry name" value="SURFEIT LOCUS PROTEIN 1"/>
    <property type="match status" value="1"/>
</dbReference>
<comment type="caution">
    <text evidence="7">The sequence shown here is derived from an EMBL/GenBank/DDBJ whole genome shotgun (WGS) entry which is preliminary data.</text>
</comment>
<feature type="transmembrane region" description="Helical" evidence="6">
    <location>
        <begin position="12"/>
        <end position="32"/>
    </location>
</feature>
<dbReference type="InterPro" id="IPR045214">
    <property type="entry name" value="Surf1/Surf4"/>
</dbReference>
<evidence type="ECO:0000256" key="1">
    <source>
        <dbReference type="ARBA" id="ARBA00004370"/>
    </source>
</evidence>
<keyword evidence="4 6" id="KW-1133">Transmembrane helix</keyword>
<dbReference type="PROSITE" id="PS50895">
    <property type="entry name" value="SURF1"/>
    <property type="match status" value="1"/>
</dbReference>
<protein>
    <recommendedName>
        <fullName evidence="6">SURF1-like protein</fullName>
    </recommendedName>
</protein>
<comment type="subcellular location">
    <subcellularLocation>
        <location evidence="6">Cell membrane</location>
        <topology evidence="6">Multi-pass membrane protein</topology>
    </subcellularLocation>
    <subcellularLocation>
        <location evidence="1">Membrane</location>
    </subcellularLocation>
</comment>
<evidence type="ECO:0000256" key="2">
    <source>
        <dbReference type="ARBA" id="ARBA00007165"/>
    </source>
</evidence>
<organism evidence="7 8">
    <name type="scientific">SAR86 cluster bacterium</name>
    <dbReference type="NCBI Taxonomy" id="2030880"/>
    <lineage>
        <taxon>Bacteria</taxon>
        <taxon>Pseudomonadati</taxon>
        <taxon>Pseudomonadota</taxon>
        <taxon>Gammaproteobacteria</taxon>
        <taxon>SAR86 cluster</taxon>
    </lineage>
</organism>
<evidence type="ECO:0000313" key="8">
    <source>
        <dbReference type="Proteomes" id="UP000705230"/>
    </source>
</evidence>
<evidence type="ECO:0000256" key="3">
    <source>
        <dbReference type="ARBA" id="ARBA00022692"/>
    </source>
</evidence>
<dbReference type="Pfam" id="PF02104">
    <property type="entry name" value="SURF1"/>
    <property type="match status" value="1"/>
</dbReference>
<evidence type="ECO:0000256" key="4">
    <source>
        <dbReference type="ARBA" id="ARBA00022989"/>
    </source>
</evidence>
<dbReference type="EMBL" id="JADHSG010000012">
    <property type="protein sequence ID" value="MBL6903722.1"/>
    <property type="molecule type" value="Genomic_DNA"/>
</dbReference>
<keyword evidence="3 6" id="KW-0812">Transmembrane</keyword>
<dbReference type="GO" id="GO:0005886">
    <property type="term" value="C:plasma membrane"/>
    <property type="evidence" value="ECO:0007669"/>
    <property type="project" value="UniProtKB-SubCell"/>
</dbReference>
<dbReference type="PANTHER" id="PTHR23427">
    <property type="entry name" value="SURFEIT LOCUS PROTEIN"/>
    <property type="match status" value="1"/>
</dbReference>
<reference evidence="7" key="1">
    <citation type="submission" date="2020-10" db="EMBL/GenBank/DDBJ databases">
        <title>Microbiome of the Black Sea water column analyzed by genome centric metagenomics.</title>
        <authorList>
            <person name="Cabello-Yeves P.J."/>
            <person name="Callieri C."/>
            <person name="Picazo A."/>
            <person name="Mehrshad M."/>
            <person name="Haro-Moreno J.M."/>
            <person name="Roda-Garcia J."/>
            <person name="Dzembekova N."/>
            <person name="Slabakova V."/>
            <person name="Slabakova N."/>
            <person name="Moncheva S."/>
            <person name="Rodriguez-Valera F."/>
        </authorList>
    </citation>
    <scope>NUCLEOTIDE SEQUENCE</scope>
    <source>
        <strain evidence="7">BS30m-G43</strain>
    </source>
</reference>
<keyword evidence="5 6" id="KW-0472">Membrane</keyword>
<feature type="transmembrane region" description="Helical" evidence="6">
    <location>
        <begin position="207"/>
        <end position="227"/>
    </location>
</feature>
<dbReference type="CDD" id="cd06662">
    <property type="entry name" value="SURF1"/>
    <property type="match status" value="1"/>
</dbReference>
<accession>A0A937M2Z5</accession>
<dbReference type="AlphaFoldDB" id="A0A937M2Z5"/>
<proteinExistence type="inferred from homology"/>
<keyword evidence="6" id="KW-1003">Cell membrane</keyword>
<dbReference type="InterPro" id="IPR002994">
    <property type="entry name" value="Surf1/Shy1"/>
</dbReference>
<evidence type="ECO:0000256" key="5">
    <source>
        <dbReference type="ARBA" id="ARBA00023136"/>
    </source>
</evidence>
<evidence type="ECO:0000313" key="7">
    <source>
        <dbReference type="EMBL" id="MBL6903722.1"/>
    </source>
</evidence>
<evidence type="ECO:0000256" key="6">
    <source>
        <dbReference type="RuleBase" id="RU363076"/>
    </source>
</evidence>
<name>A0A937M2Z5_9GAMM</name>
<dbReference type="Proteomes" id="UP000705230">
    <property type="component" value="Unassembled WGS sequence"/>
</dbReference>